<dbReference type="AlphaFoldDB" id="A0A7T8BDI6"/>
<evidence type="ECO:0000313" key="1">
    <source>
        <dbReference type="EMBL" id="QQO11298.1"/>
    </source>
</evidence>
<dbReference type="Gene3D" id="2.60.320.10">
    <property type="entry name" value="N-utilization substance G protein NusG, insert domain"/>
    <property type="match status" value="1"/>
</dbReference>
<evidence type="ECO:0000313" key="2">
    <source>
        <dbReference type="Proteomes" id="UP000595917"/>
    </source>
</evidence>
<gene>
    <name evidence="1" type="ORF">JFL75_02340</name>
</gene>
<name>A0A7T8BDI6_9SPIR</name>
<sequence>MVYAKAAPKTQVVIESSGRSWVFPLDAEEKVQVPGSLGTTVVEIHNGTVRVLSSPCDNQTCVAAGEIHSHGQWVACLPNGVFVLIEGTGDDGQLDGATW</sequence>
<dbReference type="Pfam" id="PF07009">
    <property type="entry name" value="NusG_II"/>
    <property type="match status" value="1"/>
</dbReference>
<protein>
    <submittedName>
        <fullName evidence="1">NusG domain II-containing protein</fullName>
    </submittedName>
</protein>
<dbReference type="InterPro" id="IPR038690">
    <property type="entry name" value="NusG_2_sf"/>
</dbReference>
<keyword evidence="2" id="KW-1185">Reference proteome</keyword>
<proteinExistence type="predicted"/>
<dbReference type="SUPFAM" id="SSF82004">
    <property type="entry name" value="N-utilization substance G protein NusG, insert domain"/>
    <property type="match status" value="1"/>
</dbReference>
<dbReference type="CDD" id="cd09910">
    <property type="entry name" value="NGN-insert_like"/>
    <property type="match status" value="1"/>
</dbReference>
<dbReference type="Proteomes" id="UP000595917">
    <property type="component" value="Chromosome"/>
</dbReference>
<reference evidence="1" key="1">
    <citation type="submission" date="2021-01" db="EMBL/GenBank/DDBJ databases">
        <title>Description of Breznakiella homolactica.</title>
        <authorList>
            <person name="Song Y."/>
            <person name="Brune A."/>
        </authorList>
    </citation>
    <scope>NUCLEOTIDE SEQUENCE</scope>
    <source>
        <strain evidence="1">RmG30</strain>
    </source>
</reference>
<organism evidence="1 2">
    <name type="scientific">Breznakiella homolactica</name>
    <dbReference type="NCBI Taxonomy" id="2798577"/>
    <lineage>
        <taxon>Bacteria</taxon>
        <taxon>Pseudomonadati</taxon>
        <taxon>Spirochaetota</taxon>
        <taxon>Spirochaetia</taxon>
        <taxon>Spirochaetales</taxon>
        <taxon>Breznakiellaceae</taxon>
        <taxon>Breznakiella</taxon>
    </lineage>
</organism>
<dbReference type="EMBL" id="CP067089">
    <property type="protein sequence ID" value="QQO11298.1"/>
    <property type="molecule type" value="Genomic_DNA"/>
</dbReference>
<accession>A0A7T8BDI6</accession>
<dbReference type="KEGG" id="bhc:JFL75_02340"/>